<dbReference type="InterPro" id="IPR019277">
    <property type="entry name" value="DUF2304"/>
</dbReference>
<dbReference type="Proteomes" id="UP001595752">
    <property type="component" value="Unassembled WGS sequence"/>
</dbReference>
<comment type="caution">
    <text evidence="2">The sequence shown here is derived from an EMBL/GenBank/DDBJ whole genome shotgun (WGS) entry which is preliminary data.</text>
</comment>
<dbReference type="RefSeq" id="WP_377918905.1">
    <property type="nucleotide sequence ID" value="NZ_JBHRZT010000073.1"/>
</dbReference>
<evidence type="ECO:0000313" key="2">
    <source>
        <dbReference type="EMBL" id="MFC3886485.1"/>
    </source>
</evidence>
<organism evidence="2 3">
    <name type="scientific">Bacillus songklensis</name>
    <dbReference type="NCBI Taxonomy" id="1069116"/>
    <lineage>
        <taxon>Bacteria</taxon>
        <taxon>Bacillati</taxon>
        <taxon>Bacillota</taxon>
        <taxon>Bacilli</taxon>
        <taxon>Bacillales</taxon>
        <taxon>Bacillaceae</taxon>
        <taxon>Bacillus</taxon>
    </lineage>
</organism>
<accession>A0ABV8BAZ5</accession>
<keyword evidence="3" id="KW-1185">Reference proteome</keyword>
<keyword evidence="1" id="KW-0812">Transmembrane</keyword>
<evidence type="ECO:0000256" key="1">
    <source>
        <dbReference type="SAM" id="Phobius"/>
    </source>
</evidence>
<dbReference type="Pfam" id="PF10066">
    <property type="entry name" value="DUF2304"/>
    <property type="match status" value="1"/>
</dbReference>
<reference evidence="3" key="1">
    <citation type="journal article" date="2019" name="Int. J. Syst. Evol. Microbiol.">
        <title>The Global Catalogue of Microorganisms (GCM) 10K type strain sequencing project: providing services to taxonomists for standard genome sequencing and annotation.</title>
        <authorList>
            <consortium name="The Broad Institute Genomics Platform"/>
            <consortium name="The Broad Institute Genome Sequencing Center for Infectious Disease"/>
            <person name="Wu L."/>
            <person name="Ma J."/>
        </authorList>
    </citation>
    <scope>NUCLEOTIDE SEQUENCE [LARGE SCALE GENOMIC DNA]</scope>
    <source>
        <strain evidence="3">CCUG 61889</strain>
    </source>
</reference>
<sequence>MSIIWLSLFIVVGIFIFVIESVRRGILETKYSILWIITCVCLGILSSNEAIINKLAHWLGVYYAPSLLFLFGLLFLLFMVFDLTRRVSKLNHQLVSLAQEYALLKQKYENEGSKKS</sequence>
<feature type="transmembrane region" description="Helical" evidence="1">
    <location>
        <begin position="62"/>
        <end position="81"/>
    </location>
</feature>
<keyword evidence="1" id="KW-0472">Membrane</keyword>
<evidence type="ECO:0000313" key="3">
    <source>
        <dbReference type="Proteomes" id="UP001595752"/>
    </source>
</evidence>
<feature type="transmembrane region" description="Helical" evidence="1">
    <location>
        <begin position="34"/>
        <end position="56"/>
    </location>
</feature>
<feature type="transmembrane region" description="Helical" evidence="1">
    <location>
        <begin position="6"/>
        <end position="22"/>
    </location>
</feature>
<name>A0ABV8BAZ5_9BACI</name>
<dbReference type="EMBL" id="JBHRZT010000073">
    <property type="protein sequence ID" value="MFC3886485.1"/>
    <property type="molecule type" value="Genomic_DNA"/>
</dbReference>
<protein>
    <submittedName>
        <fullName evidence="2">DUF2304 domain-containing protein</fullName>
    </submittedName>
</protein>
<gene>
    <name evidence="2" type="ORF">ACFOU2_24520</name>
</gene>
<keyword evidence="1" id="KW-1133">Transmembrane helix</keyword>
<proteinExistence type="predicted"/>